<dbReference type="SUPFAM" id="SSF55816">
    <property type="entry name" value="5'-nucleotidase (syn. UDP-sugar hydrolase), C-terminal domain"/>
    <property type="match status" value="1"/>
</dbReference>
<evidence type="ECO:0000259" key="4">
    <source>
        <dbReference type="Pfam" id="PF02872"/>
    </source>
</evidence>
<comment type="caution">
    <text evidence="9">The sequence shown here is derived from an EMBL/GenBank/DDBJ whole genome shotgun (WGS) entry which is preliminary data.</text>
</comment>
<feature type="domain" description="5'-Nucleotidase C-terminal" evidence="4">
    <location>
        <begin position="1345"/>
        <end position="1494"/>
    </location>
</feature>
<feature type="region of interest" description="Disordered" evidence="2">
    <location>
        <begin position="1237"/>
        <end position="1256"/>
    </location>
</feature>
<evidence type="ECO:0000259" key="6">
    <source>
        <dbReference type="Pfam" id="PF19580"/>
    </source>
</evidence>
<dbReference type="InterPro" id="IPR005135">
    <property type="entry name" value="Endo/exonuclease/phosphatase"/>
</dbReference>
<evidence type="ECO:0000256" key="1">
    <source>
        <dbReference type="ARBA" id="ARBA00022729"/>
    </source>
</evidence>
<dbReference type="Pfam" id="PF19886">
    <property type="entry name" value="DUF6359"/>
    <property type="match status" value="1"/>
</dbReference>
<dbReference type="InterPro" id="IPR004843">
    <property type="entry name" value="Calcineurin-like_PHP"/>
</dbReference>
<evidence type="ECO:0000259" key="3">
    <source>
        <dbReference type="Pfam" id="PF00149"/>
    </source>
</evidence>
<sequence length="1631" mass="178636">MSTLIRKKDLSIMMIFVLIVSILTPAAGPLTAYAAPAPGPITVGDAIEKHNDGSEQAVKGHIVGYVISSDNVSRTDFKENYNVALADDPDETNSDNMLFVQLTDAFRAEFGLKSNPDNLGKEIVITGKMEAYHRHNGLKNPSAARFSSEDGDAPLDLQTIEEVREQGAGNVKTEGIVTAQLKNTIQIQDHTAAIAVRPASLDVQLGDKITVTGNLGDYRGLLQLNNATIKDKTGGSEIPSSLTINGNELEKHQSELVNIEHVTLTDVDDTGDWANYTAEDEAGHTFVLRDETGDLSLQTGTTYDSITGIASQFDSDRQIIPRSQSDIVEDSSAVQPVVAAPQAGTIPAGTDVKLKTPTKGADIFYTTDGSDPSENGERYSGAITVDEDMTIKAIAVKDGLTASKVSAFSYTVFDAEEGIHIHDIQGESHQSSMDGSTVQDVEGIVTYEYEIRGSNYFHMQAPEEEYDGNKKTSEGIVVYTGNADNVQVGDRVHVTGEVDEYQIDGYDDKTETDLPITEINARDDQGGDVATIESDAELPAAVELTSSDIPADISDENGFGDFQPSDEAIDFWESIEGMRVEVAPSRAIAPQQHGDLAVVTEEFNPDNATENGGIRLTEEGPNAQSIQFKLHPNGPARDFAVKTGDQFTEAIDGVVNYGYGNYKVYADLNRAESVFAEGDTQPEQSHIENDEDELTVATYNVENFSANERETSPQKAENIARAFVTGMDSPDIVGIVEVMDNNGQDKGPQDADASESYERLIAEIEDQGGPTYDYANIDPDYNEDGGAPHGNIRVGFLYNPDRVSLMSGEHGTATEAVDYEKDKLTLNPGRISPKKDVFEDTRKPLAAQFKFNGESVVVIANHLNSKSGDDGEFGQNQPPVKRSETQRRELAKRINQFVTDIKAKNPDENVVVLGDMNDFEFSKPLDLLEGSELTNKMMSVPKKERYTYIYQGNSQVLDHVLVSNNLADVTEIDVLHVNSDFTDMHGRASDHDPIMTQIDLQNAEADEGDFDLPIMHMNDTHAHVEPLPKMVTAIDEFREENPDSLLLHGGDVFSGTLYFNEFKGQADLALLNMMEIDAMVFGNHEFDLGAEERGHESLSTFVDNAEFPFLGTNIDFSEDPYMKDLETNQALEDETENGQIYDSIVKEIDGEKVGIFGLTTEDTKNISSPQNVTFSDFKETAEQTVRALEDEGIDKIVALNHLGYDSAPEVGNDLRLAKEVDGIDVIVGGHSHTALNDPVAVPQPEKSPSVVDQDEDGQAKAPTIIVQAGQYSEHLGTLDVTFDEKGVVTDYEGELLEVDTYQADDEAEEVLKPFKEQIEEQMNKEIGAEAMKELTNPRQNEPGDDSVRANETALGNLVTDAMLAKAKEKYPETVIAFQNGGGIRAPIDKGPITAGEVISVLPFGNDPVVATLTGKEIKDILEHSVRQAPAENGGFLHVSGMQFDYDSEKEPGSRVVEMYVKDDGNLTEIQPDAEYQVTTNGFTGQGGDGFETFAKAYDEGRVKDIGETDWEQLVDYMVEEKYLAGVVNPEREGRIVDLEGDSPENPVTAEDMLETVTSLENSGEIRRDNAAHKLKIHLMAVRHFEENEQQDKVIKHMKGFKKLITYQKENELISGKAHEALQTKADTMINQ</sequence>
<dbReference type="InterPro" id="IPR006179">
    <property type="entry name" value="5_nucleotidase/apyrase"/>
</dbReference>
<dbReference type="Pfam" id="PF00149">
    <property type="entry name" value="Metallophos"/>
    <property type="match status" value="1"/>
</dbReference>
<evidence type="ECO:0000259" key="7">
    <source>
        <dbReference type="Pfam" id="PF19886"/>
    </source>
</evidence>
<evidence type="ECO:0000313" key="9">
    <source>
        <dbReference type="EMBL" id="GGK01005.1"/>
    </source>
</evidence>
<dbReference type="Pfam" id="PF13290">
    <property type="entry name" value="CHB_HEX_C_1"/>
    <property type="match status" value="1"/>
</dbReference>
<dbReference type="Gene3D" id="3.90.780.10">
    <property type="entry name" value="5'-Nucleotidase, C-terminal domain"/>
    <property type="match status" value="1"/>
</dbReference>
<feature type="domain" description="Calcineurin-like phosphoesterase" evidence="3">
    <location>
        <begin position="1012"/>
        <end position="1233"/>
    </location>
</feature>
<feature type="domain" description="Endonuclease/exonuclease/phosphatase" evidence="6">
    <location>
        <begin position="838"/>
        <end position="970"/>
    </location>
</feature>
<dbReference type="EMBL" id="BMNQ01000038">
    <property type="protein sequence ID" value="GGK01005.1"/>
    <property type="molecule type" value="Genomic_DNA"/>
</dbReference>
<dbReference type="PANTHER" id="PTHR42834:SF1">
    <property type="entry name" value="ENDONUCLEASE_EXONUCLEASE_PHOSPHATASE FAMILY PROTEIN (AFU_ORTHOLOGUE AFUA_3G09210)"/>
    <property type="match status" value="1"/>
</dbReference>
<proteinExistence type="predicted"/>
<dbReference type="SUPFAM" id="SSF56300">
    <property type="entry name" value="Metallo-dependent phosphatases"/>
    <property type="match status" value="1"/>
</dbReference>
<organism evidence="9 10">
    <name type="scientific">Lentibacillus kapialis</name>
    <dbReference type="NCBI Taxonomy" id="340214"/>
    <lineage>
        <taxon>Bacteria</taxon>
        <taxon>Bacillati</taxon>
        <taxon>Bacillota</taxon>
        <taxon>Bacilli</taxon>
        <taxon>Bacillales</taxon>
        <taxon>Bacillaceae</taxon>
        <taxon>Lentibacillus</taxon>
    </lineage>
</organism>
<dbReference type="PRINTS" id="PR01607">
    <property type="entry name" value="APYRASEFAMLY"/>
</dbReference>
<dbReference type="InterPro" id="IPR036907">
    <property type="entry name" value="5'-Nucleotdase_C_sf"/>
</dbReference>
<feature type="domain" description="Endonuclease YhcR N-terminal" evidence="7">
    <location>
        <begin position="41"/>
        <end position="146"/>
    </location>
</feature>
<evidence type="ECO:0000313" key="10">
    <source>
        <dbReference type="Proteomes" id="UP000658382"/>
    </source>
</evidence>
<dbReference type="Pfam" id="PF02872">
    <property type="entry name" value="5_nucleotid_C"/>
    <property type="match status" value="1"/>
</dbReference>
<evidence type="ECO:0000256" key="2">
    <source>
        <dbReference type="SAM" id="MobiDB-lite"/>
    </source>
</evidence>
<dbReference type="RefSeq" id="WP_229671812.1">
    <property type="nucleotide sequence ID" value="NZ_BMNQ01000038.1"/>
</dbReference>
<evidence type="ECO:0000259" key="5">
    <source>
        <dbReference type="Pfam" id="PF13290"/>
    </source>
</evidence>
<accession>A0A917PZ37</accession>
<feature type="domain" description="FIMAH" evidence="8">
    <location>
        <begin position="1550"/>
        <end position="1629"/>
    </location>
</feature>
<dbReference type="InterPro" id="IPR054470">
    <property type="entry name" value="FIMAH_dom"/>
</dbReference>
<reference evidence="9" key="2">
    <citation type="submission" date="2020-09" db="EMBL/GenBank/DDBJ databases">
        <authorList>
            <person name="Sun Q."/>
            <person name="Ohkuma M."/>
        </authorList>
    </citation>
    <scope>NUCLEOTIDE SEQUENCE</scope>
    <source>
        <strain evidence="9">JCM 12580</strain>
    </source>
</reference>
<dbReference type="Gene3D" id="3.60.21.10">
    <property type="match status" value="1"/>
</dbReference>
<dbReference type="Gene3D" id="3.60.10.10">
    <property type="entry name" value="Endonuclease/exonuclease/phosphatase"/>
    <property type="match status" value="1"/>
</dbReference>
<feature type="region of interest" description="Disordered" evidence="2">
    <location>
        <begin position="867"/>
        <end position="887"/>
    </location>
</feature>
<feature type="domain" description="GH29D-like beta-sandwich" evidence="5">
    <location>
        <begin position="341"/>
        <end position="406"/>
    </location>
</feature>
<evidence type="ECO:0008006" key="11">
    <source>
        <dbReference type="Google" id="ProtNLM"/>
    </source>
</evidence>
<name>A0A917PZ37_9BACI</name>
<dbReference type="CDD" id="cd10283">
    <property type="entry name" value="MnuA_DNase1-like"/>
    <property type="match status" value="1"/>
</dbReference>
<dbReference type="PANTHER" id="PTHR42834">
    <property type="entry name" value="ENDONUCLEASE/EXONUCLEASE/PHOSPHATASE FAMILY PROTEIN (AFU_ORTHOLOGUE AFUA_3G09210)"/>
    <property type="match status" value="1"/>
</dbReference>
<dbReference type="GO" id="GO:0009166">
    <property type="term" value="P:nucleotide catabolic process"/>
    <property type="evidence" value="ECO:0007669"/>
    <property type="project" value="InterPro"/>
</dbReference>
<dbReference type="InterPro" id="IPR036691">
    <property type="entry name" value="Endo/exonu/phosph_ase_sf"/>
</dbReference>
<evidence type="ECO:0000259" key="8">
    <source>
        <dbReference type="Pfam" id="PF22888"/>
    </source>
</evidence>
<gene>
    <name evidence="9" type="ORF">GCM10007063_24100</name>
</gene>
<reference evidence="9" key="1">
    <citation type="journal article" date="2014" name="Int. J. Syst. Evol. Microbiol.">
        <title>Complete genome sequence of Corynebacterium casei LMG S-19264T (=DSM 44701T), isolated from a smear-ripened cheese.</title>
        <authorList>
            <consortium name="US DOE Joint Genome Institute (JGI-PGF)"/>
            <person name="Walter F."/>
            <person name="Albersmeier A."/>
            <person name="Kalinowski J."/>
            <person name="Ruckert C."/>
        </authorList>
    </citation>
    <scope>NUCLEOTIDE SEQUENCE</scope>
    <source>
        <strain evidence="9">JCM 12580</strain>
    </source>
</reference>
<dbReference type="InterPro" id="IPR008334">
    <property type="entry name" value="5'-Nucleotdase_C"/>
</dbReference>
<dbReference type="CDD" id="cd04486">
    <property type="entry name" value="YhcR_OBF_like"/>
    <property type="match status" value="1"/>
</dbReference>
<dbReference type="Proteomes" id="UP000658382">
    <property type="component" value="Unassembled WGS sequence"/>
</dbReference>
<dbReference type="InterPro" id="IPR029052">
    <property type="entry name" value="Metallo-depent_PP-like"/>
</dbReference>
<dbReference type="InterPro" id="IPR059177">
    <property type="entry name" value="GH29D-like_dom"/>
</dbReference>
<protein>
    <recommendedName>
        <fullName evidence="11">5'-nucleotidase</fullName>
    </recommendedName>
</protein>
<dbReference type="SUPFAM" id="SSF56219">
    <property type="entry name" value="DNase I-like"/>
    <property type="match status" value="1"/>
</dbReference>
<keyword evidence="10" id="KW-1185">Reference proteome</keyword>
<dbReference type="InterPro" id="IPR045939">
    <property type="entry name" value="YhcR_N"/>
</dbReference>
<dbReference type="Pfam" id="PF19580">
    <property type="entry name" value="Exo_endo_phos_3"/>
    <property type="match status" value="1"/>
</dbReference>
<dbReference type="Pfam" id="PF22888">
    <property type="entry name" value="FIMAH"/>
    <property type="match status" value="1"/>
</dbReference>
<dbReference type="GO" id="GO:0016787">
    <property type="term" value="F:hydrolase activity"/>
    <property type="evidence" value="ECO:0007669"/>
    <property type="project" value="InterPro"/>
</dbReference>
<keyword evidence="1" id="KW-0732">Signal</keyword>